<keyword evidence="1" id="KW-0175">Coiled coil</keyword>
<dbReference type="SUPFAM" id="SSF46579">
    <property type="entry name" value="Prefoldin"/>
    <property type="match status" value="1"/>
</dbReference>
<name>A0ABN8Q8A5_9CNID</name>
<accession>A0ABN8Q8A5</accession>
<gene>
    <name evidence="2" type="ORF">PLOB_00001915</name>
</gene>
<reference evidence="2 3" key="1">
    <citation type="submission" date="2022-05" db="EMBL/GenBank/DDBJ databases">
        <authorList>
            <consortium name="Genoscope - CEA"/>
            <person name="William W."/>
        </authorList>
    </citation>
    <scope>NUCLEOTIDE SEQUENCE [LARGE SCALE GENOMIC DNA]</scope>
</reference>
<evidence type="ECO:0000313" key="3">
    <source>
        <dbReference type="Proteomes" id="UP001159405"/>
    </source>
</evidence>
<dbReference type="Proteomes" id="UP001159405">
    <property type="component" value="Unassembled WGS sequence"/>
</dbReference>
<dbReference type="Gene3D" id="1.10.287.1490">
    <property type="match status" value="1"/>
</dbReference>
<proteinExistence type="predicted"/>
<evidence type="ECO:0000313" key="2">
    <source>
        <dbReference type="EMBL" id="CAH3156652.1"/>
    </source>
</evidence>
<dbReference type="EMBL" id="CALNXK010000105">
    <property type="protein sequence ID" value="CAH3156652.1"/>
    <property type="molecule type" value="Genomic_DNA"/>
</dbReference>
<evidence type="ECO:0000256" key="1">
    <source>
        <dbReference type="SAM" id="Coils"/>
    </source>
</evidence>
<protein>
    <submittedName>
        <fullName evidence="2">Uncharacterized protein</fullName>
    </submittedName>
</protein>
<sequence>MIAEDQFRQNMEEFNPMAALVGMDVTLRREVHQERARINELIVNQHNEDIESLKKQIDEKNKEIDDLRKAMDALEEQNQELSVALKSRNEEIKALKARLGRLENDKKELEDELRSVKVKVNRMESDIKELSEAKLAQEEKNIELQESLGKVSGKMESRNQAIKKEIKEMKELQHKEIPPSLGIPRPVRQITPALLPKHLQQADRELHASLSLGELCRQLQNKMYKIVFPNSFSSGRNYKMKNIHRDLDKLPQPTEEKERSKTKWGELNEKFQWEEAYEEAMKALQESRNIDAHPSPLTEEGLIRATEILNGKGDLKGWLSLKRVHELIHIWKQLQTLD</sequence>
<keyword evidence="3" id="KW-1185">Reference proteome</keyword>
<comment type="caution">
    <text evidence="2">The sequence shown here is derived from an EMBL/GenBank/DDBJ whole genome shotgun (WGS) entry which is preliminary data.</text>
</comment>
<organism evidence="2 3">
    <name type="scientific">Porites lobata</name>
    <dbReference type="NCBI Taxonomy" id="104759"/>
    <lineage>
        <taxon>Eukaryota</taxon>
        <taxon>Metazoa</taxon>
        <taxon>Cnidaria</taxon>
        <taxon>Anthozoa</taxon>
        <taxon>Hexacorallia</taxon>
        <taxon>Scleractinia</taxon>
        <taxon>Fungiina</taxon>
        <taxon>Poritidae</taxon>
        <taxon>Porites</taxon>
    </lineage>
</organism>
<feature type="coiled-coil region" evidence="1">
    <location>
        <begin position="43"/>
        <end position="175"/>
    </location>
</feature>